<accession>A0A7S0DJN6</accession>
<gene>
    <name evidence="2" type="ORF">LAMO00422_LOCUS16007</name>
</gene>
<dbReference type="Gene3D" id="1.20.1000.10">
    <property type="entry name" value="Guanylate-binding protein, C-terminal domain"/>
    <property type="match status" value="1"/>
</dbReference>
<dbReference type="GO" id="GO:0003924">
    <property type="term" value="F:GTPase activity"/>
    <property type="evidence" value="ECO:0007669"/>
    <property type="project" value="InterPro"/>
</dbReference>
<dbReference type="GO" id="GO:0005525">
    <property type="term" value="F:GTP binding"/>
    <property type="evidence" value="ECO:0007669"/>
    <property type="project" value="InterPro"/>
</dbReference>
<dbReference type="InterPro" id="IPR036388">
    <property type="entry name" value="WH-like_DNA-bd_sf"/>
</dbReference>
<dbReference type="AlphaFoldDB" id="A0A7S0DJN6"/>
<dbReference type="EMBL" id="HBEM01023516">
    <property type="protein sequence ID" value="CAD8457060.1"/>
    <property type="molecule type" value="Transcribed_RNA"/>
</dbReference>
<dbReference type="PROSITE" id="PS50186">
    <property type="entry name" value="DEP"/>
    <property type="match status" value="1"/>
</dbReference>
<evidence type="ECO:0000259" key="1">
    <source>
        <dbReference type="PROSITE" id="PS50186"/>
    </source>
</evidence>
<feature type="domain" description="DEP" evidence="1">
    <location>
        <begin position="383"/>
        <end position="459"/>
    </location>
</feature>
<reference evidence="2" key="1">
    <citation type="submission" date="2021-01" db="EMBL/GenBank/DDBJ databases">
        <authorList>
            <person name="Corre E."/>
            <person name="Pelletier E."/>
            <person name="Niang G."/>
            <person name="Scheremetjew M."/>
            <person name="Finn R."/>
            <person name="Kale V."/>
            <person name="Holt S."/>
            <person name="Cochrane G."/>
            <person name="Meng A."/>
            <person name="Brown T."/>
            <person name="Cohen L."/>
        </authorList>
    </citation>
    <scope>NUCLEOTIDE SEQUENCE</scope>
    <source>
        <strain evidence="2">CCMP2058</strain>
    </source>
</reference>
<protein>
    <recommendedName>
        <fullName evidence="1">DEP domain-containing protein</fullName>
    </recommendedName>
</protein>
<dbReference type="InterPro" id="IPR000591">
    <property type="entry name" value="DEP_dom"/>
</dbReference>
<dbReference type="GO" id="GO:0035556">
    <property type="term" value="P:intracellular signal transduction"/>
    <property type="evidence" value="ECO:0007669"/>
    <property type="project" value="InterPro"/>
</dbReference>
<evidence type="ECO:0000313" key="2">
    <source>
        <dbReference type="EMBL" id="CAD8457060.1"/>
    </source>
</evidence>
<dbReference type="InterPro" id="IPR036390">
    <property type="entry name" value="WH_DNA-bd_sf"/>
</dbReference>
<dbReference type="InterPro" id="IPR036543">
    <property type="entry name" value="Guanylate-bd_C_sf"/>
</dbReference>
<dbReference type="Gene3D" id="1.10.10.10">
    <property type="entry name" value="Winged helix-like DNA-binding domain superfamily/Winged helix DNA-binding domain"/>
    <property type="match status" value="1"/>
</dbReference>
<sequence>MILVRPIQDEVKLRRLEDIPTHRLRGMFRKQINELKEKVMASVQPKMVNGHYLTGSAFVHLAQVYVKGLNTGSLPPIRSAWKSVIEIQARHALEKAIAVYEQLNPSATPDGKNVIKDSELARRHISARQRAFDIMMCVALGTPKTLLRKLDDQIDKIWVQRQNTNHAISTQLCLSAAKRVFRDMGLDNSRGMSQLSWGERRDAAVATYLNLAKGSAKEEVGWRFFREKDTERGKRLTEEFSQLRKSKLMLAAEVEQLSDSLSKARKRLDESDVNWRENLRDKQTAWAEERRALMDEVQRLLLQLQGGGIPASRSGTITKGSLTSDGRKCSDFSDDQHTKLSIPGAAIFEEEKKKFIISAATRKIGKMPVPYALSLLEAHAREKGEGVDIIHARTLFWSAIDVFSGKSFIDWLIAKKWANGRPLALYIASLLVADGRIIVKRGKTGKFEDSQKKYYQFVKLGQSLAVTSTIKSMSCTSLPGTEIRKERPYPPPMNILHGVRLPVAQIRKELEERKGTSGEYKFDDYEEPVFLYINSTNPERATQRLSRNVTKHCMMITTLSFLKMEAGKISQSFRIADVSSAYYLGYSRSGFAKVQVQTGDREIHSLHFLHGDVAVWFSNVLTDISIFSDANEGGLQSSTSST</sequence>
<dbReference type="Pfam" id="PF02841">
    <property type="entry name" value="GBP_C"/>
    <property type="match status" value="1"/>
</dbReference>
<organism evidence="2">
    <name type="scientific">Amorphochlora amoebiformis</name>
    <dbReference type="NCBI Taxonomy" id="1561963"/>
    <lineage>
        <taxon>Eukaryota</taxon>
        <taxon>Sar</taxon>
        <taxon>Rhizaria</taxon>
        <taxon>Cercozoa</taxon>
        <taxon>Chlorarachniophyceae</taxon>
        <taxon>Amorphochlora</taxon>
    </lineage>
</organism>
<dbReference type="SUPFAM" id="SSF48340">
    <property type="entry name" value="Interferon-induced guanylate-binding protein 1 (GBP1), C-terminal domain"/>
    <property type="match status" value="1"/>
</dbReference>
<name>A0A7S0DJN6_9EUKA</name>
<proteinExistence type="predicted"/>
<dbReference type="PANTHER" id="PTHR10751">
    <property type="entry name" value="GUANYLATE BINDING PROTEIN"/>
    <property type="match status" value="1"/>
</dbReference>
<dbReference type="SUPFAM" id="SSF46785">
    <property type="entry name" value="Winged helix' DNA-binding domain"/>
    <property type="match status" value="1"/>
</dbReference>
<dbReference type="InterPro" id="IPR003191">
    <property type="entry name" value="Guanylate-bd/ATL_C"/>
</dbReference>